<name>A0A1M7ACR1_9FIRM</name>
<gene>
    <name evidence="1" type="ORF">SAMN02745138_03382</name>
</gene>
<accession>A0A1M7ACR1</accession>
<organism evidence="1 2">
    <name type="scientific">Anaerotignum lactatifermentans DSM 14214</name>
    <dbReference type="NCBI Taxonomy" id="1121323"/>
    <lineage>
        <taxon>Bacteria</taxon>
        <taxon>Bacillati</taxon>
        <taxon>Bacillota</taxon>
        <taxon>Clostridia</taxon>
        <taxon>Lachnospirales</taxon>
        <taxon>Anaerotignaceae</taxon>
        <taxon>Anaerotignum</taxon>
    </lineage>
</organism>
<proteinExistence type="predicted"/>
<evidence type="ECO:0000313" key="1">
    <source>
        <dbReference type="EMBL" id="SHL40541.1"/>
    </source>
</evidence>
<keyword evidence="2" id="KW-1185">Reference proteome</keyword>
<dbReference type="RefSeq" id="WP_072853717.1">
    <property type="nucleotide sequence ID" value="NZ_FRAH01000105.1"/>
</dbReference>
<protein>
    <submittedName>
        <fullName evidence="1">Uncharacterized protein</fullName>
    </submittedName>
</protein>
<reference evidence="1 2" key="1">
    <citation type="submission" date="2016-11" db="EMBL/GenBank/DDBJ databases">
        <authorList>
            <person name="Jaros S."/>
            <person name="Januszkiewicz K."/>
            <person name="Wedrychowicz H."/>
        </authorList>
    </citation>
    <scope>NUCLEOTIDE SEQUENCE [LARGE SCALE GENOMIC DNA]</scope>
    <source>
        <strain evidence="1 2">DSM 14214</strain>
    </source>
</reference>
<dbReference type="Proteomes" id="UP000183975">
    <property type="component" value="Unassembled WGS sequence"/>
</dbReference>
<dbReference type="AlphaFoldDB" id="A0A1M7ACR1"/>
<sequence>MPDVYKRRFAIKGTKKDVMKALRFMAEQAALKTEYSYLYEMFLKPTEVGKAGEPYGLTENFDQAGEMDQVGFFSCGYMVRRWLAVLEYETVFREISADNPDIELYAEIHNEGGIQEMQPYMESFYSPAGSAKLTQRYIQIYQDPHSEEYDPSKEPPLSAEDIEAQYLETWGKPKSYFESLLRGGEAGESNRKRDDFYYLDVCKEMMKGEIKVSGLDTDEIKERFEHIQTGQKLLLKQGENDDVMLFSEDGRIGTLSGKGNFGLMTFVHDTGELLYFGDAVQVLHHMLQLMPNSIWCKVLDVTPLSKRRKNAKYALLSVELKISQELQKRIEQEQNAGAGFLEEILNSIKTLKKSQ</sequence>
<evidence type="ECO:0000313" key="2">
    <source>
        <dbReference type="Proteomes" id="UP000183975"/>
    </source>
</evidence>
<dbReference type="EMBL" id="FRAH01000105">
    <property type="protein sequence ID" value="SHL40541.1"/>
    <property type="molecule type" value="Genomic_DNA"/>
</dbReference>